<organism evidence="2 3">
    <name type="scientific">Hymenobacter saemangeumensis</name>
    <dbReference type="NCBI Taxonomy" id="1084522"/>
    <lineage>
        <taxon>Bacteria</taxon>
        <taxon>Pseudomonadati</taxon>
        <taxon>Bacteroidota</taxon>
        <taxon>Cytophagia</taxon>
        <taxon>Cytophagales</taxon>
        <taxon>Hymenobacteraceae</taxon>
        <taxon>Hymenobacter</taxon>
    </lineage>
</organism>
<dbReference type="Proteomes" id="UP001501153">
    <property type="component" value="Unassembled WGS sequence"/>
</dbReference>
<sequence>MDGLVSVMVWLGLSGLGLGLGLLAGRLVKVLSRRHQDRSQLGLARALLAGLLGWAALATALAFVHSAWYLASAVAATACFYGTVLRHPVQEDEERLLEKEQRKALARYEQLVQPYEQLLQRRQAEGLAFLDEALLPAPKARLAQALRQVYWARLNSLHPALSRAELLKQYAALAYFIKAEDAVFMNRFNGVLQPGEEAVRLARQDPEYFIMGRERMNKVYQRLSEEQNQLMNEWYKAGAVLDED</sequence>
<keyword evidence="1" id="KW-1133">Transmembrane helix</keyword>
<evidence type="ECO:0000313" key="3">
    <source>
        <dbReference type="Proteomes" id="UP001501153"/>
    </source>
</evidence>
<evidence type="ECO:0000256" key="1">
    <source>
        <dbReference type="SAM" id="Phobius"/>
    </source>
</evidence>
<proteinExistence type="predicted"/>
<protein>
    <recommendedName>
        <fullName evidence="4">DUF4239 domain-containing protein</fullName>
    </recommendedName>
</protein>
<keyword evidence="3" id="KW-1185">Reference proteome</keyword>
<reference evidence="3" key="1">
    <citation type="journal article" date="2019" name="Int. J. Syst. Evol. Microbiol.">
        <title>The Global Catalogue of Microorganisms (GCM) 10K type strain sequencing project: providing services to taxonomists for standard genome sequencing and annotation.</title>
        <authorList>
            <consortium name="The Broad Institute Genomics Platform"/>
            <consortium name="The Broad Institute Genome Sequencing Center for Infectious Disease"/>
            <person name="Wu L."/>
            <person name="Ma J."/>
        </authorList>
    </citation>
    <scope>NUCLEOTIDE SEQUENCE [LARGE SCALE GENOMIC DNA]</scope>
    <source>
        <strain evidence="3">JCM 17923</strain>
    </source>
</reference>
<evidence type="ECO:0000313" key="2">
    <source>
        <dbReference type="EMBL" id="GAA4352810.1"/>
    </source>
</evidence>
<keyword evidence="1" id="KW-0472">Membrane</keyword>
<feature type="transmembrane region" description="Helical" evidence="1">
    <location>
        <begin position="46"/>
        <end position="71"/>
    </location>
</feature>
<gene>
    <name evidence="2" type="ORF">GCM10023185_12830</name>
</gene>
<accession>A0ABP8I7B3</accession>
<dbReference type="EMBL" id="BAABGZ010000013">
    <property type="protein sequence ID" value="GAA4352810.1"/>
    <property type="molecule type" value="Genomic_DNA"/>
</dbReference>
<comment type="caution">
    <text evidence="2">The sequence shown here is derived from an EMBL/GenBank/DDBJ whole genome shotgun (WGS) entry which is preliminary data.</text>
</comment>
<name>A0ABP8I7B3_9BACT</name>
<evidence type="ECO:0008006" key="4">
    <source>
        <dbReference type="Google" id="ProtNLM"/>
    </source>
</evidence>
<feature type="transmembrane region" description="Helical" evidence="1">
    <location>
        <begin position="6"/>
        <end position="25"/>
    </location>
</feature>
<keyword evidence="1" id="KW-0812">Transmembrane</keyword>
<dbReference type="RefSeq" id="WP_345234935.1">
    <property type="nucleotide sequence ID" value="NZ_BAABGZ010000013.1"/>
</dbReference>